<dbReference type="EMBL" id="JAMOIL010000018">
    <property type="protein sequence ID" value="MCM0621487.1"/>
    <property type="molecule type" value="Genomic_DNA"/>
</dbReference>
<dbReference type="Proteomes" id="UP001139485">
    <property type="component" value="Unassembled WGS sequence"/>
</dbReference>
<protein>
    <submittedName>
        <fullName evidence="2">Uncharacterized protein</fullName>
    </submittedName>
</protein>
<organism evidence="2 3">
    <name type="scientific">Nocardioides bruguierae</name>
    <dbReference type="NCBI Taxonomy" id="2945102"/>
    <lineage>
        <taxon>Bacteria</taxon>
        <taxon>Bacillati</taxon>
        <taxon>Actinomycetota</taxon>
        <taxon>Actinomycetes</taxon>
        <taxon>Propionibacteriales</taxon>
        <taxon>Nocardioidaceae</taxon>
        <taxon>Nocardioides</taxon>
    </lineage>
</organism>
<name>A0A9X2IFM9_9ACTN</name>
<keyword evidence="3" id="KW-1185">Reference proteome</keyword>
<accession>A0A9X2IFM9</accession>
<reference evidence="2" key="1">
    <citation type="submission" date="2022-05" db="EMBL/GenBank/DDBJ databases">
        <authorList>
            <person name="Tuo L."/>
        </authorList>
    </citation>
    <scope>NUCLEOTIDE SEQUENCE</scope>
    <source>
        <strain evidence="2">BSK12Z-4</strain>
    </source>
</reference>
<feature type="compositionally biased region" description="Basic and acidic residues" evidence="1">
    <location>
        <begin position="105"/>
        <end position="117"/>
    </location>
</feature>
<comment type="caution">
    <text evidence="2">The sequence shown here is derived from an EMBL/GenBank/DDBJ whole genome shotgun (WGS) entry which is preliminary data.</text>
</comment>
<dbReference type="AlphaFoldDB" id="A0A9X2IFM9"/>
<evidence type="ECO:0000313" key="2">
    <source>
        <dbReference type="EMBL" id="MCM0621487.1"/>
    </source>
</evidence>
<gene>
    <name evidence="2" type="ORF">M8330_14425</name>
</gene>
<feature type="region of interest" description="Disordered" evidence="1">
    <location>
        <begin position="88"/>
        <end position="117"/>
    </location>
</feature>
<sequence>MESAHLLMPAGVFHAVVAREVEPMSERQPMGRLIDSLGVEHRPEQGELVLGAVVLLKVMEPDGEVSMRAAWSPGLSWMERVGMHQAAAAADMPDRPADVWGSEGVADREADADDEHR</sequence>
<evidence type="ECO:0000256" key="1">
    <source>
        <dbReference type="SAM" id="MobiDB-lite"/>
    </source>
</evidence>
<evidence type="ECO:0000313" key="3">
    <source>
        <dbReference type="Proteomes" id="UP001139485"/>
    </source>
</evidence>
<dbReference type="RefSeq" id="WP_250827909.1">
    <property type="nucleotide sequence ID" value="NZ_JAMOIL010000018.1"/>
</dbReference>
<proteinExistence type="predicted"/>